<feature type="transmembrane region" description="Helical" evidence="2">
    <location>
        <begin position="246"/>
        <end position="273"/>
    </location>
</feature>
<comment type="caution">
    <text evidence="3">The sequence shown here is derived from an EMBL/GenBank/DDBJ whole genome shotgun (WGS) entry which is preliminary data.</text>
</comment>
<comment type="similarity">
    <text evidence="1 2">Belongs to the multi antimicrobial extrusion (MATE) (TC 2.A.66.1) family.</text>
</comment>
<name>A0AAV7K810_9METZ</name>
<feature type="transmembrane region" description="Helical" evidence="2">
    <location>
        <begin position="322"/>
        <end position="344"/>
    </location>
</feature>
<protein>
    <recommendedName>
        <fullName evidence="2">Multidrug and toxin extrusion protein</fullName>
    </recommendedName>
</protein>
<dbReference type="PANTHER" id="PTHR11206">
    <property type="entry name" value="MULTIDRUG RESISTANCE PROTEIN"/>
    <property type="match status" value="1"/>
</dbReference>
<feature type="transmembrane region" description="Helical" evidence="2">
    <location>
        <begin position="196"/>
        <end position="216"/>
    </location>
</feature>
<accession>A0AAV7K810</accession>
<dbReference type="GO" id="GO:0042910">
    <property type="term" value="F:xenobiotic transmembrane transporter activity"/>
    <property type="evidence" value="ECO:0007669"/>
    <property type="project" value="InterPro"/>
</dbReference>
<keyword evidence="2" id="KW-0472">Membrane</keyword>
<feature type="transmembrane region" description="Helical" evidence="2">
    <location>
        <begin position="137"/>
        <end position="155"/>
    </location>
</feature>
<feature type="transmembrane region" description="Helical" evidence="2">
    <location>
        <begin position="483"/>
        <end position="505"/>
    </location>
</feature>
<dbReference type="AlphaFoldDB" id="A0AAV7K810"/>
<feature type="transmembrane region" description="Helical" evidence="2">
    <location>
        <begin position="103"/>
        <end position="125"/>
    </location>
</feature>
<evidence type="ECO:0000313" key="4">
    <source>
        <dbReference type="Proteomes" id="UP001165289"/>
    </source>
</evidence>
<dbReference type="InterPro" id="IPR002528">
    <property type="entry name" value="MATE_fam"/>
</dbReference>
<feature type="transmembrane region" description="Helical" evidence="2">
    <location>
        <begin position="167"/>
        <end position="190"/>
    </location>
</feature>
<dbReference type="GO" id="GO:0015297">
    <property type="term" value="F:antiporter activity"/>
    <property type="evidence" value="ECO:0007669"/>
    <property type="project" value="InterPro"/>
</dbReference>
<gene>
    <name evidence="3" type="ORF">LOD99_77</name>
</gene>
<sequence>MKLECLKPHMLLEEIVFLFTLALPTSIECFTEGIQLKLSNVFIGRSSGNNIEILLSALFIGQTAISIIAYPIAEGCAVYVNILCSQAYGAKQCKQVGLYFYRALFMSALTCIPVFTILLSVRHIVYLLFQDWELAEYSGSYTDILCLGYPAYLYYKIGIRFLQALKVVWGPALYFIFGIALNGILQYILIFQYNTSIQGAAAGYVISNYLVALLVFSHIQLSHVHRTISHEWSIEFISDWYHTVRYAIVTIIQTIIGIVPATLLPVICIGMLAGSKKQLAIYSITFSIWWLIDMCGTGFSSSITSRVGHLLGANQPKRARKAAILDLIVAQLTIGICNLIVFVASEPLGNLFTTEASFAKELTWNFRIMSFLLNTDIKLVIQGVMNACCKQGIQMVVRFVFQTILGSVASVLLIHFVEWKALSVYVQFAVANSICSVIPLLILYCSNWDKIADVVKQNINMKTSDVEAEEILNLKTSVLNSKYFIVCRYLASLAISLCIFSIILFERM</sequence>
<evidence type="ECO:0000256" key="2">
    <source>
        <dbReference type="RuleBase" id="RU004914"/>
    </source>
</evidence>
<feature type="transmembrane region" description="Helical" evidence="2">
    <location>
        <begin position="422"/>
        <end position="444"/>
    </location>
</feature>
<feature type="transmembrane region" description="Helical" evidence="2">
    <location>
        <begin position="53"/>
        <end position="82"/>
    </location>
</feature>
<dbReference type="Proteomes" id="UP001165289">
    <property type="component" value="Unassembled WGS sequence"/>
</dbReference>
<keyword evidence="2" id="KW-1133">Transmembrane helix</keyword>
<reference evidence="3 4" key="1">
    <citation type="journal article" date="2023" name="BMC Biol.">
        <title>The compact genome of the sponge Oopsacas minuta (Hexactinellida) is lacking key metazoan core genes.</title>
        <authorList>
            <person name="Santini S."/>
            <person name="Schenkelaars Q."/>
            <person name="Jourda C."/>
            <person name="Duchesne M."/>
            <person name="Belahbib H."/>
            <person name="Rocher C."/>
            <person name="Selva M."/>
            <person name="Riesgo A."/>
            <person name="Vervoort M."/>
            <person name="Leys S.P."/>
            <person name="Kodjabachian L."/>
            <person name="Le Bivic A."/>
            <person name="Borchiellini C."/>
            <person name="Claverie J.M."/>
            <person name="Renard E."/>
        </authorList>
    </citation>
    <scope>NUCLEOTIDE SEQUENCE [LARGE SCALE GENOMIC DNA]</scope>
    <source>
        <strain evidence="3">SPO-2</strain>
    </source>
</reference>
<keyword evidence="2" id="KW-0812">Transmembrane</keyword>
<dbReference type="EMBL" id="JAKMXF010000111">
    <property type="protein sequence ID" value="KAI6657329.1"/>
    <property type="molecule type" value="Genomic_DNA"/>
</dbReference>
<dbReference type="GO" id="GO:0016020">
    <property type="term" value="C:membrane"/>
    <property type="evidence" value="ECO:0007669"/>
    <property type="project" value="InterPro"/>
</dbReference>
<proteinExistence type="inferred from homology"/>
<keyword evidence="4" id="KW-1185">Reference proteome</keyword>
<feature type="transmembrane region" description="Helical" evidence="2">
    <location>
        <begin position="279"/>
        <end position="301"/>
    </location>
</feature>
<feature type="transmembrane region" description="Helical" evidence="2">
    <location>
        <begin position="396"/>
        <end position="416"/>
    </location>
</feature>
<evidence type="ECO:0000256" key="1">
    <source>
        <dbReference type="ARBA" id="ARBA00010199"/>
    </source>
</evidence>
<evidence type="ECO:0000313" key="3">
    <source>
        <dbReference type="EMBL" id="KAI6657329.1"/>
    </source>
</evidence>
<organism evidence="3 4">
    <name type="scientific">Oopsacas minuta</name>
    <dbReference type="NCBI Taxonomy" id="111878"/>
    <lineage>
        <taxon>Eukaryota</taxon>
        <taxon>Metazoa</taxon>
        <taxon>Porifera</taxon>
        <taxon>Hexactinellida</taxon>
        <taxon>Hexasterophora</taxon>
        <taxon>Lyssacinosida</taxon>
        <taxon>Leucopsacidae</taxon>
        <taxon>Oopsacas</taxon>
    </lineage>
</organism>
<dbReference type="Pfam" id="PF01554">
    <property type="entry name" value="MatE"/>
    <property type="match status" value="2"/>
</dbReference>